<evidence type="ECO:0000256" key="10">
    <source>
        <dbReference type="RuleBase" id="RU363043"/>
    </source>
</evidence>
<dbReference type="PANTHER" id="PTHR42922">
    <property type="entry name" value="PHOSPHATE TRANSPORT SYSTEM PERMEASE PROTEIN PSTA"/>
    <property type="match status" value="1"/>
</dbReference>
<evidence type="ECO:0000256" key="5">
    <source>
        <dbReference type="ARBA" id="ARBA00022475"/>
    </source>
</evidence>
<evidence type="ECO:0000256" key="1">
    <source>
        <dbReference type="ARBA" id="ARBA00004651"/>
    </source>
</evidence>
<evidence type="ECO:0000313" key="13">
    <source>
        <dbReference type="Proteomes" id="UP000663088"/>
    </source>
</evidence>
<name>A0ABX7PTH5_9BACT</name>
<evidence type="ECO:0000256" key="7">
    <source>
        <dbReference type="ARBA" id="ARBA00022692"/>
    </source>
</evidence>
<dbReference type="EMBL" id="CP065956">
    <property type="protein sequence ID" value="QSR86286.1"/>
    <property type="molecule type" value="Genomic_DNA"/>
</dbReference>
<protein>
    <recommendedName>
        <fullName evidence="3 10">Phosphate transport system permease protein PstA</fullName>
    </recommendedName>
</protein>
<dbReference type="InterPro" id="IPR005672">
    <property type="entry name" value="Phosphate_PstA"/>
</dbReference>
<feature type="domain" description="ABC transmembrane type-1" evidence="11">
    <location>
        <begin position="82"/>
        <end position="284"/>
    </location>
</feature>
<evidence type="ECO:0000256" key="6">
    <source>
        <dbReference type="ARBA" id="ARBA00022592"/>
    </source>
</evidence>
<organism evidence="12 13">
    <name type="scientific">Candidatus Methylacidiphilum infernorum</name>
    <dbReference type="NCBI Taxonomy" id="511746"/>
    <lineage>
        <taxon>Bacteria</taxon>
        <taxon>Pseudomonadati</taxon>
        <taxon>Verrucomicrobiota</taxon>
        <taxon>Methylacidiphilae</taxon>
        <taxon>Methylacidiphilales</taxon>
        <taxon>Methylacidiphilaceae</taxon>
        <taxon>Methylacidiphilum (ex Ratnadevi et al. 2023)</taxon>
    </lineage>
</organism>
<gene>
    <name evidence="12" type="primary">pstA</name>
    <name evidence="12" type="ORF">EM20IM_07220</name>
</gene>
<evidence type="ECO:0000313" key="12">
    <source>
        <dbReference type="EMBL" id="QSR86286.1"/>
    </source>
</evidence>
<feature type="transmembrane region" description="Helical" evidence="10">
    <location>
        <begin position="81"/>
        <end position="107"/>
    </location>
</feature>
<keyword evidence="7 10" id="KW-0812">Transmembrane</keyword>
<keyword evidence="9 10" id="KW-0472">Membrane</keyword>
<dbReference type="Proteomes" id="UP000663088">
    <property type="component" value="Chromosome"/>
</dbReference>
<keyword evidence="6" id="KW-0592">Phosphate transport</keyword>
<evidence type="ECO:0000256" key="9">
    <source>
        <dbReference type="ARBA" id="ARBA00023136"/>
    </source>
</evidence>
<evidence type="ECO:0000256" key="3">
    <source>
        <dbReference type="ARBA" id="ARBA00016864"/>
    </source>
</evidence>
<dbReference type="CDD" id="cd06261">
    <property type="entry name" value="TM_PBP2"/>
    <property type="match status" value="1"/>
</dbReference>
<dbReference type="SUPFAM" id="SSF161098">
    <property type="entry name" value="MetI-like"/>
    <property type="match status" value="1"/>
</dbReference>
<dbReference type="InterPro" id="IPR000515">
    <property type="entry name" value="MetI-like"/>
</dbReference>
<feature type="transmembrane region" description="Helical" evidence="10">
    <location>
        <begin position="208"/>
        <end position="231"/>
    </location>
</feature>
<comment type="similarity">
    <text evidence="2 10">Belongs to the binding-protein-dependent transport system permease family. CysTW subfamily.</text>
</comment>
<dbReference type="InterPro" id="IPR051408">
    <property type="entry name" value="Phosphate_transprt_permease"/>
</dbReference>
<feature type="transmembrane region" description="Helical" evidence="10">
    <location>
        <begin position="148"/>
        <end position="167"/>
    </location>
</feature>
<keyword evidence="5 10" id="KW-1003">Cell membrane</keyword>
<dbReference type="Gene3D" id="1.10.3720.10">
    <property type="entry name" value="MetI-like"/>
    <property type="match status" value="1"/>
</dbReference>
<evidence type="ECO:0000256" key="2">
    <source>
        <dbReference type="ARBA" id="ARBA00007069"/>
    </source>
</evidence>
<dbReference type="PROSITE" id="PS50928">
    <property type="entry name" value="ABC_TM1"/>
    <property type="match status" value="1"/>
</dbReference>
<evidence type="ECO:0000256" key="4">
    <source>
        <dbReference type="ARBA" id="ARBA00022448"/>
    </source>
</evidence>
<comment type="subcellular location">
    <subcellularLocation>
        <location evidence="1 10">Cell membrane</location>
        <topology evidence="1 10">Multi-pass membrane protein</topology>
    </subcellularLocation>
</comment>
<evidence type="ECO:0000256" key="8">
    <source>
        <dbReference type="ARBA" id="ARBA00022989"/>
    </source>
</evidence>
<reference evidence="12 13" key="1">
    <citation type="submission" date="2020-12" db="EMBL/GenBank/DDBJ databases">
        <authorList>
            <person name="Awala S.I."/>
            <person name="Gwak J.-H."/>
            <person name="Kim S.-J."/>
            <person name="Rhee S.-K."/>
        </authorList>
    </citation>
    <scope>NUCLEOTIDE SEQUENCE [LARGE SCALE GENOMIC DNA]</scope>
    <source>
        <strain evidence="12 13">IT5</strain>
    </source>
</reference>
<dbReference type="NCBIfam" id="TIGR00974">
    <property type="entry name" value="3a0107s02c"/>
    <property type="match status" value="1"/>
</dbReference>
<accession>A0ABX7PTH5</accession>
<feature type="transmembrane region" description="Helical" evidence="10">
    <location>
        <begin position="31"/>
        <end position="52"/>
    </location>
</feature>
<dbReference type="Pfam" id="PF00528">
    <property type="entry name" value="BPD_transp_1"/>
    <property type="match status" value="1"/>
</dbReference>
<keyword evidence="4" id="KW-0813">Transport</keyword>
<dbReference type="InterPro" id="IPR035906">
    <property type="entry name" value="MetI-like_sf"/>
</dbReference>
<keyword evidence="8 10" id="KW-1133">Transmembrane helix</keyword>
<keyword evidence="13" id="KW-1185">Reference proteome</keyword>
<feature type="transmembrane region" description="Helical" evidence="10">
    <location>
        <begin position="266"/>
        <end position="288"/>
    </location>
</feature>
<dbReference type="PANTHER" id="PTHR42922:SF1">
    <property type="entry name" value="PHOSPHATE TRANSPORT SYSTEM PERMEASE PROTEIN PSTA"/>
    <property type="match status" value="1"/>
</dbReference>
<sequence length="294" mass="32338">MVKKGQKKIQLSLDMAFSYVRRKFADKLVKLLCLGAALSVILPFLIILLFLFRSGASSLDLNFFTQLPKPIGEKEGGVANAIVGTLILMGLTFLIGTPIGVLGGVFLSEYGNNNLKKIVRFSADILNSTPSIVIGILVYSWIVIPMHGFSAIAAAVALSLIFVPVVCRTTEESLLLVPKELRDAALALGIRKWKVICYVMIETAKQGILSGLLVALARIAGETAPLLFTAFGNQYWTYKLNEPVSALPLLIFEYAISPYEQWHKAAWASALILLLLIFVLHFTVRMLLRKTVQQ</sequence>
<feature type="transmembrane region" description="Helical" evidence="10">
    <location>
        <begin position="119"/>
        <end position="142"/>
    </location>
</feature>
<proteinExistence type="inferred from homology"/>
<evidence type="ECO:0000259" key="11">
    <source>
        <dbReference type="PROSITE" id="PS50928"/>
    </source>
</evidence>